<evidence type="ECO:0000313" key="6">
    <source>
        <dbReference type="Proteomes" id="UP000076096"/>
    </source>
</evidence>
<dbReference type="InterPro" id="IPR011395">
    <property type="entry name" value="Glyco_hydro_67_aGlcAse"/>
</dbReference>
<dbReference type="EMBL" id="CP015098">
    <property type="protein sequence ID" value="AMW13507.1"/>
    <property type="molecule type" value="Genomic_DNA"/>
</dbReference>
<dbReference type="RefSeq" id="WP_062929669.1">
    <property type="nucleotide sequence ID" value="NZ_CP015098.1"/>
</dbReference>
<evidence type="ECO:0000259" key="4">
    <source>
        <dbReference type="Pfam" id="PF07488"/>
    </source>
</evidence>
<dbReference type="InterPro" id="IPR017853">
    <property type="entry name" value="GH"/>
</dbReference>
<dbReference type="InterPro" id="IPR029018">
    <property type="entry name" value="Hex-like_dom2"/>
</dbReference>
<gene>
    <name evidence="5" type="ORF">A4E84_30790</name>
</gene>
<feature type="active site" description="Proton acceptor" evidence="2">
    <location>
        <position position="359"/>
    </location>
</feature>
<evidence type="ECO:0000256" key="1">
    <source>
        <dbReference type="ARBA" id="ARBA00022801"/>
    </source>
</evidence>
<dbReference type="InterPro" id="IPR011099">
    <property type="entry name" value="Glyco_hydro_67_C"/>
</dbReference>
<evidence type="ECO:0000259" key="3">
    <source>
        <dbReference type="Pfam" id="PF07477"/>
    </source>
</evidence>
<reference evidence="6" key="1">
    <citation type="submission" date="2016-04" db="EMBL/GenBank/DDBJ databases">
        <authorList>
            <person name="Zhang B."/>
        </authorList>
    </citation>
    <scope>NUCLEOTIDE SEQUENCE [LARGE SCALE GENOMIC DNA]</scope>
    <source>
        <strain evidence="6">S10</strain>
    </source>
</reference>
<accession>A0A143C7W3</accession>
<dbReference type="InterPro" id="IPR037054">
    <property type="entry name" value="A-glucoronidase_C_sf"/>
</dbReference>
<dbReference type="KEGG" id="stsi:A4E84_30790"/>
<name>A0A143C7W3_9ACTN</name>
<dbReference type="InterPro" id="IPR011100">
    <property type="entry name" value="Glyco_hydro_67_cat"/>
</dbReference>
<dbReference type="SUPFAM" id="SSF55545">
    <property type="entry name" value="beta-N-acetylhexosaminidase-like domain"/>
    <property type="match status" value="1"/>
</dbReference>
<dbReference type="GO" id="GO:0046559">
    <property type="term" value="F:alpha-glucuronidase activity"/>
    <property type="evidence" value="ECO:0007669"/>
    <property type="project" value="InterPro"/>
</dbReference>
<dbReference type="Proteomes" id="UP000076096">
    <property type="component" value="Chromosome"/>
</dbReference>
<feature type="active site" description="Proton donor" evidence="2">
    <location>
        <position position="280"/>
    </location>
</feature>
<dbReference type="PIRSF" id="PIRSF029900">
    <property type="entry name" value="Alpha-glucuronds"/>
    <property type="match status" value="1"/>
</dbReference>
<evidence type="ECO:0000313" key="5">
    <source>
        <dbReference type="EMBL" id="AMW13507.1"/>
    </source>
</evidence>
<dbReference type="SUPFAM" id="SSF51445">
    <property type="entry name" value="(Trans)glycosidases"/>
    <property type="match status" value="1"/>
</dbReference>
<protein>
    <submittedName>
        <fullName evidence="5">Alpha-glucuronidase</fullName>
    </submittedName>
</protein>
<dbReference type="GO" id="GO:0005576">
    <property type="term" value="C:extracellular region"/>
    <property type="evidence" value="ECO:0007669"/>
    <property type="project" value="InterPro"/>
</dbReference>
<keyword evidence="6" id="KW-1185">Reference proteome</keyword>
<dbReference type="PANTHER" id="PTHR39207:SF1">
    <property type="entry name" value="ALPHA-GLUCURONIDASE A"/>
    <property type="match status" value="1"/>
</dbReference>
<dbReference type="Pfam" id="PF07488">
    <property type="entry name" value="Glyco_hydro_67M"/>
    <property type="match status" value="1"/>
</dbReference>
<dbReference type="Gene3D" id="3.20.20.80">
    <property type="entry name" value="Glycosidases"/>
    <property type="match status" value="1"/>
</dbReference>
<dbReference type="STRING" id="1783515.A4E84_30790"/>
<dbReference type="AlphaFoldDB" id="A0A143C7W3"/>
<organism evidence="5 6">
    <name type="scientific">Streptomyces qaidamensis</name>
    <dbReference type="NCBI Taxonomy" id="1783515"/>
    <lineage>
        <taxon>Bacteria</taxon>
        <taxon>Bacillati</taxon>
        <taxon>Actinomycetota</taxon>
        <taxon>Actinomycetes</taxon>
        <taxon>Kitasatosporales</taxon>
        <taxon>Streptomycetaceae</taxon>
        <taxon>Streptomyces</taxon>
        <taxon>Streptomyces aurantiacus group</taxon>
    </lineage>
</organism>
<sequence length="663" mass="72964">MPLPLPVLPEGVDPAWLPPAAFRAVGSRRTLIRGSAPLVETVHGEVAQACRRFGGRVVRGVVPDDAYDLVLDLGTEGQESLADEGFTCARERGTTTVTASGGRGLLYGLFHVVRLGDAAFTGERARETHRPALALRMLDHWDNVAVHPVMGQVERGYAGGSLFWRDGRARGELDRVRAYGRLLAACGINAVSVNNVNVHAAEARLLTDRIGEVADIAGALRPYGIRTHLSVSFAAPITLGGLSTADPLDEAVRGWWAEATRRVYEAIPDFGGYVVKADSEGQPGPFAYGRSHAEGANLLAAALEPFGGTVHWRAFVYDHRQDWRDRTTDRARAAYDHFVPLDGEFAKSAVLQVKHGPMDFQVREPVSPLIGAMPRTRLAVELQATQEYTGQQRHVCWLGPMWSEVLRFRHEHDQSVGELARGGLVAVSNAGDDPFWTGHPLAQANLYSFGRLAWRPDAEPRAVLDEWIGLSFPDAPPQVADGLHAVLDGSWRTYEKYTAPLGVGFMVQPGHHYGPSVDGYEYSPWGTYHFADRDGIGVDRGVKSGTGFAGQYGEPWAGLYASPDTCPDELLLFFHHVPYGHVLKSGKTVIQHIYDTHFEGVEEVEEARSVWASLAGQVDPARHARVAERYEEQLRGAREWRDQVNSYFFRKSGVPDGRGRRIY</sequence>
<keyword evidence="1" id="KW-0378">Hydrolase</keyword>
<proteinExistence type="predicted"/>
<evidence type="ECO:0000256" key="2">
    <source>
        <dbReference type="PIRSR" id="PIRSR029900-1"/>
    </source>
</evidence>
<feature type="domain" description="Glycosyl hydrolase family 67 catalytic" evidence="4">
    <location>
        <begin position="126"/>
        <end position="436"/>
    </location>
</feature>
<dbReference type="GO" id="GO:0033939">
    <property type="term" value="F:xylan alpha-1,2-glucuronosidase activity"/>
    <property type="evidence" value="ECO:0007669"/>
    <property type="project" value="TreeGrafter"/>
</dbReference>
<feature type="active site" description="Proton acceptor" evidence="2">
    <location>
        <position position="387"/>
    </location>
</feature>
<dbReference type="GO" id="GO:0045493">
    <property type="term" value="P:xylan catabolic process"/>
    <property type="evidence" value="ECO:0007669"/>
    <property type="project" value="InterPro"/>
</dbReference>
<dbReference type="PANTHER" id="PTHR39207">
    <property type="entry name" value="ALPHA-GLUCURONIDASE A"/>
    <property type="match status" value="1"/>
</dbReference>
<feature type="domain" description="Glycosyl hydrolase family 67 C-terminal" evidence="3">
    <location>
        <begin position="437"/>
        <end position="660"/>
    </location>
</feature>
<dbReference type="Gene3D" id="3.90.1330.10">
    <property type="entry name" value="Alpha-glucuronidase, C-terminal domain"/>
    <property type="match status" value="1"/>
</dbReference>
<dbReference type="Pfam" id="PF07477">
    <property type="entry name" value="Glyco_hydro_67C"/>
    <property type="match status" value="1"/>
</dbReference>